<reference evidence="4" key="2">
    <citation type="submission" date="2024-06" db="EMBL/GenBank/DDBJ databases">
        <title>Micromonospora mangrovi CCTCC AA 2012012 genome sequences.</title>
        <authorList>
            <person name="Gao J."/>
        </authorList>
    </citation>
    <scope>NUCLEOTIDE SEQUENCE</scope>
    <source>
        <strain evidence="4">CCTCC AA 2012012</strain>
    </source>
</reference>
<dbReference type="PANTHER" id="PTHR35176:SF1">
    <property type="entry name" value="F420H(2)-DEPENDENT BILIVERDIN REDUCTASE"/>
    <property type="match status" value="1"/>
</dbReference>
<feature type="domain" description="Pyridoxamine 5'-phosphate oxidase N-terminal" evidence="2">
    <location>
        <begin position="8"/>
        <end position="131"/>
    </location>
</feature>
<dbReference type="Pfam" id="PF01243">
    <property type="entry name" value="PNPOx_N"/>
    <property type="match status" value="1"/>
</dbReference>
<accession>A0AAU8HFT4</accession>
<dbReference type="SUPFAM" id="SSF50475">
    <property type="entry name" value="FMN-binding split barrel"/>
    <property type="match status" value="1"/>
</dbReference>
<dbReference type="PANTHER" id="PTHR35176">
    <property type="entry name" value="HEME OXYGENASE HI_0854-RELATED"/>
    <property type="match status" value="1"/>
</dbReference>
<dbReference type="InterPro" id="IPR052019">
    <property type="entry name" value="F420H2_bilvrd_red/Heme_oxyg"/>
</dbReference>
<dbReference type="InterPro" id="IPR019920">
    <property type="entry name" value="F420-binding_dom_put"/>
</dbReference>
<dbReference type="GO" id="GO:0070967">
    <property type="term" value="F:coenzyme F420 binding"/>
    <property type="evidence" value="ECO:0007669"/>
    <property type="project" value="TreeGrafter"/>
</dbReference>
<name>A0AAU8HFT4_9ACTN</name>
<dbReference type="GO" id="GO:0005829">
    <property type="term" value="C:cytosol"/>
    <property type="evidence" value="ECO:0007669"/>
    <property type="project" value="TreeGrafter"/>
</dbReference>
<dbReference type="GO" id="GO:0016627">
    <property type="term" value="F:oxidoreductase activity, acting on the CH-CH group of donors"/>
    <property type="evidence" value="ECO:0007669"/>
    <property type="project" value="TreeGrafter"/>
</dbReference>
<dbReference type="Gene3D" id="2.30.110.10">
    <property type="entry name" value="Electron Transport, Fmn-binding Protein, Chain A"/>
    <property type="match status" value="1"/>
</dbReference>
<dbReference type="EMBL" id="CP159342">
    <property type="protein sequence ID" value="XCH75379.1"/>
    <property type="molecule type" value="Genomic_DNA"/>
</dbReference>
<evidence type="ECO:0000259" key="2">
    <source>
        <dbReference type="Pfam" id="PF01243"/>
    </source>
</evidence>
<gene>
    <name evidence="4" type="ORF">ABUL08_04565</name>
    <name evidence="3" type="ORF">VK199_04540</name>
</gene>
<dbReference type="InterPro" id="IPR012349">
    <property type="entry name" value="Split_barrel_FMN-bd"/>
</dbReference>
<evidence type="ECO:0000313" key="3">
    <source>
        <dbReference type="EMBL" id="XBP94678.1"/>
    </source>
</evidence>
<dbReference type="AlphaFoldDB" id="A0AAU8HFT4"/>
<dbReference type="EMBL" id="CP157762">
    <property type="protein sequence ID" value="XBP94678.1"/>
    <property type="molecule type" value="Genomic_DNA"/>
</dbReference>
<dbReference type="InterPro" id="IPR011576">
    <property type="entry name" value="Pyridox_Oxase_N"/>
</dbReference>
<proteinExistence type="predicted"/>
<dbReference type="RefSeq" id="WP_350934807.1">
    <property type="nucleotide sequence ID" value="NZ_CP157762.1"/>
</dbReference>
<reference evidence="3" key="1">
    <citation type="submission" date="2024-01" db="EMBL/GenBank/DDBJ databases">
        <title>The genome sequence of Micromonospora mangrovi CCTCC AA 2012012.</title>
        <authorList>
            <person name="Gao J."/>
        </authorList>
    </citation>
    <scope>NUCLEOTIDE SEQUENCE</scope>
    <source>
        <strain evidence="3">CCTCC AA 2012012</strain>
    </source>
</reference>
<keyword evidence="1" id="KW-0560">Oxidoreductase</keyword>
<sequence>MPQMSRQEAMTFLAYGTRTGKLATTSPAGIPHVAPIWFVVVDGMLVFTTGADTVKGRNLRTGGHAALCVDTEEYPYDFVTVRGEVEVSSDAPDLLAWTTRIASRYVPAGQEESYGRRNAVPGELLCRLTPHRVTGATDIAL</sequence>
<evidence type="ECO:0000256" key="1">
    <source>
        <dbReference type="ARBA" id="ARBA00023002"/>
    </source>
</evidence>
<dbReference type="NCBIfam" id="TIGR03618">
    <property type="entry name" value="Rv1155_F420"/>
    <property type="match status" value="1"/>
</dbReference>
<organism evidence="4">
    <name type="scientific">Micromonospora sp. CCTCC AA 2012012</name>
    <dbReference type="NCBI Taxonomy" id="3111921"/>
    <lineage>
        <taxon>Bacteria</taxon>
        <taxon>Bacillati</taxon>
        <taxon>Actinomycetota</taxon>
        <taxon>Actinomycetes</taxon>
        <taxon>Micromonosporales</taxon>
        <taxon>Micromonosporaceae</taxon>
        <taxon>Micromonospora</taxon>
    </lineage>
</organism>
<protein>
    <submittedName>
        <fullName evidence="4">PPOX class F420-dependent oxidoreductase</fullName>
    </submittedName>
</protein>
<evidence type="ECO:0000313" key="4">
    <source>
        <dbReference type="EMBL" id="XCH75379.1"/>
    </source>
</evidence>